<reference evidence="2" key="1">
    <citation type="journal article" date="2020" name="Stud. Mycol.">
        <title>101 Dothideomycetes genomes: a test case for predicting lifestyles and emergence of pathogens.</title>
        <authorList>
            <person name="Haridas S."/>
            <person name="Albert R."/>
            <person name="Binder M."/>
            <person name="Bloem J."/>
            <person name="Labutti K."/>
            <person name="Salamov A."/>
            <person name="Andreopoulos B."/>
            <person name="Baker S."/>
            <person name="Barry K."/>
            <person name="Bills G."/>
            <person name="Bluhm B."/>
            <person name="Cannon C."/>
            <person name="Castanera R."/>
            <person name="Culley D."/>
            <person name="Daum C."/>
            <person name="Ezra D."/>
            <person name="Gonzalez J."/>
            <person name="Henrissat B."/>
            <person name="Kuo A."/>
            <person name="Liang C."/>
            <person name="Lipzen A."/>
            <person name="Lutzoni F."/>
            <person name="Magnuson J."/>
            <person name="Mondo S."/>
            <person name="Nolan M."/>
            <person name="Ohm R."/>
            <person name="Pangilinan J."/>
            <person name="Park H.-J."/>
            <person name="Ramirez L."/>
            <person name="Alfaro M."/>
            <person name="Sun H."/>
            <person name="Tritt A."/>
            <person name="Yoshinaga Y."/>
            <person name="Zwiers L.-H."/>
            <person name="Turgeon B."/>
            <person name="Goodwin S."/>
            <person name="Spatafora J."/>
            <person name="Crous P."/>
            <person name="Grigoriev I."/>
        </authorList>
    </citation>
    <scope>NUCLEOTIDE SEQUENCE</scope>
    <source>
        <strain evidence="2">CBS 109.77</strain>
    </source>
</reference>
<name>A0A6A6XKY1_9PLEO</name>
<keyword evidence="3" id="KW-1185">Reference proteome</keyword>
<protein>
    <submittedName>
        <fullName evidence="2">Uncharacterized protein</fullName>
    </submittedName>
</protein>
<proteinExistence type="predicted"/>
<gene>
    <name evidence="2" type="ORF">K505DRAFT_334668</name>
</gene>
<dbReference type="Proteomes" id="UP000799757">
    <property type="component" value="Unassembled WGS sequence"/>
</dbReference>
<evidence type="ECO:0000256" key="1">
    <source>
        <dbReference type="SAM" id="MobiDB-lite"/>
    </source>
</evidence>
<sequence>MYRGSKQSRDPSGVAARERPNSGHELLPQRNAAPRLITLFALGTDGGSMGWTPHHFLMMPVGARGPMREGLAQASFTRPVSQVLRVVSPKCLDGAPEWTAGKRRGRGGRGRGRGIVRFGAEVVRVQGQSVQSLTSSSFHPKPSSPTRSVKLDPPSGLPGHPVSREADPRPRSRVHCVHPAPKWTTGGRSGLQGAVGHLPDQAGGAMPLMAPYSLSEHKHLLGVKLAYKASILIWQKEARVDSMVLQDEEGGAGGGRPYAAIAQPRPSHACASDGAANSNTFLIAALNTISIIT</sequence>
<dbReference type="EMBL" id="MU001816">
    <property type="protein sequence ID" value="KAF2797042.1"/>
    <property type="molecule type" value="Genomic_DNA"/>
</dbReference>
<organism evidence="2 3">
    <name type="scientific">Melanomma pulvis-pyrius CBS 109.77</name>
    <dbReference type="NCBI Taxonomy" id="1314802"/>
    <lineage>
        <taxon>Eukaryota</taxon>
        <taxon>Fungi</taxon>
        <taxon>Dikarya</taxon>
        <taxon>Ascomycota</taxon>
        <taxon>Pezizomycotina</taxon>
        <taxon>Dothideomycetes</taxon>
        <taxon>Pleosporomycetidae</taxon>
        <taxon>Pleosporales</taxon>
        <taxon>Melanommataceae</taxon>
        <taxon>Melanomma</taxon>
    </lineage>
</organism>
<feature type="compositionally biased region" description="Polar residues" evidence="1">
    <location>
        <begin position="129"/>
        <end position="138"/>
    </location>
</feature>
<dbReference type="AlphaFoldDB" id="A0A6A6XKY1"/>
<accession>A0A6A6XKY1</accession>
<feature type="region of interest" description="Disordered" evidence="1">
    <location>
        <begin position="1"/>
        <end position="29"/>
    </location>
</feature>
<evidence type="ECO:0000313" key="3">
    <source>
        <dbReference type="Proteomes" id="UP000799757"/>
    </source>
</evidence>
<evidence type="ECO:0000313" key="2">
    <source>
        <dbReference type="EMBL" id="KAF2797042.1"/>
    </source>
</evidence>
<feature type="region of interest" description="Disordered" evidence="1">
    <location>
        <begin position="129"/>
        <end position="174"/>
    </location>
</feature>